<dbReference type="PROSITE" id="PS51257">
    <property type="entry name" value="PROKAR_LIPOPROTEIN"/>
    <property type="match status" value="1"/>
</dbReference>
<sequence length="103" mass="11380">MKKIIFVFVLIIVVACSNKKEMTQTAELSCGQCKFDLDSESGCSLAVRFDDKAYFVDGFNIDDFGDAHDEKIGFCNVIRKGEITGVVKDGRFLASSLKLDNAK</sequence>
<organism evidence="1 2">
    <name type="scientific">Polaribacter aquimarinus</name>
    <dbReference type="NCBI Taxonomy" id="2100726"/>
    <lineage>
        <taxon>Bacteria</taxon>
        <taxon>Pseudomonadati</taxon>
        <taxon>Bacteroidota</taxon>
        <taxon>Flavobacteriia</taxon>
        <taxon>Flavobacteriales</taxon>
        <taxon>Flavobacteriaceae</taxon>
    </lineage>
</organism>
<name>A0A2U2JCJ9_9FLAO</name>
<reference evidence="1 2" key="1">
    <citation type="submission" date="2018-05" db="EMBL/GenBank/DDBJ databases">
        <title>Polaribacter aquimarinus sp. nov., isolated from sediment in a sediment of sea.</title>
        <authorList>
            <person name="Lu D."/>
        </authorList>
    </citation>
    <scope>NUCLEOTIDE SEQUENCE [LARGE SCALE GENOMIC DNA]</scope>
    <source>
        <strain evidence="1 2">ZY113</strain>
    </source>
</reference>
<dbReference type="EMBL" id="QFFG01000002">
    <property type="protein sequence ID" value="PWG06069.1"/>
    <property type="molecule type" value="Genomic_DNA"/>
</dbReference>
<evidence type="ECO:0000313" key="2">
    <source>
        <dbReference type="Proteomes" id="UP000245670"/>
    </source>
</evidence>
<evidence type="ECO:0000313" key="1">
    <source>
        <dbReference type="EMBL" id="PWG06069.1"/>
    </source>
</evidence>
<accession>A0A2U2JCJ9</accession>
<proteinExistence type="predicted"/>
<keyword evidence="2" id="KW-1185">Reference proteome</keyword>
<comment type="caution">
    <text evidence="1">The sequence shown here is derived from an EMBL/GenBank/DDBJ whole genome shotgun (WGS) entry which is preliminary data.</text>
</comment>
<dbReference type="Pfam" id="PF19897">
    <property type="entry name" value="DUF6370"/>
    <property type="match status" value="1"/>
</dbReference>
<dbReference type="AlphaFoldDB" id="A0A2U2JCJ9"/>
<protein>
    <submittedName>
        <fullName evidence="1">Uncharacterized protein</fullName>
    </submittedName>
</protein>
<dbReference type="InterPro" id="IPR045950">
    <property type="entry name" value="DUF6370"/>
</dbReference>
<dbReference type="RefSeq" id="WP_109404400.1">
    <property type="nucleotide sequence ID" value="NZ_QFFG01000002.1"/>
</dbReference>
<gene>
    <name evidence="1" type="ORF">DIS07_06455</name>
</gene>
<dbReference type="OrthoDB" id="676338at2"/>
<dbReference type="Proteomes" id="UP000245670">
    <property type="component" value="Unassembled WGS sequence"/>
</dbReference>